<feature type="signal peptide" evidence="17">
    <location>
        <begin position="1"/>
        <end position="20"/>
    </location>
</feature>
<evidence type="ECO:0000256" key="3">
    <source>
        <dbReference type="ARBA" id="ARBA00010790"/>
    </source>
</evidence>
<evidence type="ECO:0000256" key="6">
    <source>
        <dbReference type="ARBA" id="ARBA00022525"/>
    </source>
</evidence>
<dbReference type="GO" id="GO:0005576">
    <property type="term" value="C:extracellular region"/>
    <property type="evidence" value="ECO:0007669"/>
    <property type="project" value="UniProtKB-SubCell"/>
</dbReference>
<keyword evidence="6" id="KW-0964">Secreted</keyword>
<feature type="domain" description="Glucose-methanol-choline oxidoreductase N-terminal" evidence="18">
    <location>
        <begin position="35"/>
        <end position="349"/>
    </location>
</feature>
<evidence type="ECO:0000256" key="16">
    <source>
        <dbReference type="PIRSR" id="PIRSR000137-2"/>
    </source>
</evidence>
<comment type="catalytic activity">
    <reaction evidence="13">
        <text>a pyranoside + acceptor = a pyranosid-3-ulose + reduced acceptor.</text>
        <dbReference type="EC" id="1.1.99.29"/>
    </reaction>
</comment>
<reference evidence="20 21" key="1">
    <citation type="journal article" date="2020" name="ISME J.">
        <title>Uncovering the hidden diversity of litter-decomposition mechanisms in mushroom-forming fungi.</title>
        <authorList>
            <person name="Floudas D."/>
            <person name="Bentzer J."/>
            <person name="Ahren D."/>
            <person name="Johansson T."/>
            <person name="Persson P."/>
            <person name="Tunlid A."/>
        </authorList>
    </citation>
    <scope>NUCLEOTIDE SEQUENCE [LARGE SCALE GENOMIC DNA]</scope>
    <source>
        <strain evidence="20 21">CBS 146.42</strain>
    </source>
</reference>
<dbReference type="GO" id="GO:0050660">
    <property type="term" value="F:flavin adenine dinucleotide binding"/>
    <property type="evidence" value="ECO:0007669"/>
    <property type="project" value="InterPro"/>
</dbReference>
<dbReference type="SUPFAM" id="SSF54373">
    <property type="entry name" value="FAD-linked reductases, C-terminal domain"/>
    <property type="match status" value="1"/>
</dbReference>
<keyword evidence="7" id="KW-0285">Flavoprotein</keyword>
<comment type="function">
    <text evidence="9">Catalyzes the single-oxidation or sequential double oxidation reaction of carbohydrates primarily at carbon-2 and/or carbon-3 with the concomitant reduction of the flavin. The enzyme exhibits a broad sugar substrate specificity, oxidizing different aldopyranoses to the corresponding C-1, C-2, C-3 or C-1,2, C-2,3 and C-3,4 (di)dehydro sugars with substrate-specific regioselectivity. Accepts only a narrow range of electron acceptors such as substituted benzoquinones and complexed metal ions and reacts extremely slowly with O(2) as acceptor. May play a role in the natural recycling of plant matter by oxidizing all major monosaccharides in lignocellulose and by reducing quinone compounds or reactive radical species generated during lignin depolymerization.</text>
</comment>
<feature type="domain" description="Glucose-methanol-choline oxidoreductase C-terminal" evidence="19">
    <location>
        <begin position="452"/>
        <end position="587"/>
    </location>
</feature>
<evidence type="ECO:0000256" key="12">
    <source>
        <dbReference type="ARBA" id="ARBA00034029"/>
    </source>
</evidence>
<comment type="catalytic activity">
    <reaction evidence="12">
        <text>pyranose + acceptor = pyranos-3-ulose + reduced acceptor.</text>
        <dbReference type="EC" id="1.1.99.29"/>
    </reaction>
</comment>
<evidence type="ECO:0000256" key="2">
    <source>
        <dbReference type="ARBA" id="ARBA00004613"/>
    </source>
</evidence>
<comment type="similarity">
    <text evidence="3">Belongs to the GMC oxidoreductase family.</text>
</comment>
<evidence type="ECO:0000256" key="11">
    <source>
        <dbReference type="ARBA" id="ARBA00034010"/>
    </source>
</evidence>
<comment type="subunit">
    <text evidence="4">Monomer.</text>
</comment>
<dbReference type="Pfam" id="PF00732">
    <property type="entry name" value="GMC_oxred_N"/>
    <property type="match status" value="1"/>
</dbReference>
<evidence type="ECO:0000259" key="19">
    <source>
        <dbReference type="Pfam" id="PF05199"/>
    </source>
</evidence>
<accession>A0A8H5FYR1</accession>
<feature type="binding site" evidence="16">
    <location>
        <begin position="123"/>
        <end position="126"/>
    </location>
    <ligand>
        <name>FAD</name>
        <dbReference type="ChEBI" id="CHEBI:57692"/>
    </ligand>
</feature>
<protein>
    <recommendedName>
        <fullName evidence="5">pyranose dehydrogenase (acceptor)</fullName>
        <ecNumber evidence="5">1.1.99.29</ecNumber>
    </recommendedName>
</protein>
<evidence type="ECO:0000259" key="18">
    <source>
        <dbReference type="Pfam" id="PF00732"/>
    </source>
</evidence>
<dbReference type="InterPro" id="IPR007867">
    <property type="entry name" value="GMC_OxRtase_C"/>
</dbReference>
<dbReference type="EMBL" id="JAACJO010000009">
    <property type="protein sequence ID" value="KAF5354116.1"/>
    <property type="molecule type" value="Genomic_DNA"/>
</dbReference>
<dbReference type="InterPro" id="IPR036188">
    <property type="entry name" value="FAD/NAD-bd_sf"/>
</dbReference>
<gene>
    <name evidence="20" type="ORF">D9756_007318</name>
</gene>
<comment type="catalytic activity">
    <reaction evidence="11">
        <text>pyranose + acceptor = pyranos-2,3-diulose + reduced acceptor.</text>
        <dbReference type="EC" id="1.1.99.29"/>
    </reaction>
</comment>
<evidence type="ECO:0000256" key="10">
    <source>
        <dbReference type="ARBA" id="ARBA00033986"/>
    </source>
</evidence>
<evidence type="ECO:0000313" key="21">
    <source>
        <dbReference type="Proteomes" id="UP000559027"/>
    </source>
</evidence>
<evidence type="ECO:0000256" key="4">
    <source>
        <dbReference type="ARBA" id="ARBA00011245"/>
    </source>
</evidence>
<evidence type="ECO:0000256" key="7">
    <source>
        <dbReference type="ARBA" id="ARBA00022630"/>
    </source>
</evidence>
<evidence type="ECO:0000256" key="15">
    <source>
        <dbReference type="PIRSR" id="PIRSR000137-1"/>
    </source>
</evidence>
<dbReference type="AlphaFoldDB" id="A0A8H5FYR1"/>
<comment type="catalytic activity">
    <reaction evidence="14">
        <text>a pyranoside + acceptor = a pyranosid-3,4-diulose + reduced acceptor.</text>
        <dbReference type="EC" id="1.1.99.29"/>
    </reaction>
</comment>
<dbReference type="OrthoDB" id="2943290at2759"/>
<comment type="subcellular location">
    <subcellularLocation>
        <location evidence="2">Secreted</location>
    </subcellularLocation>
</comment>
<feature type="active site" description="Proton acceptor" evidence="15">
    <location>
        <position position="578"/>
    </location>
</feature>
<dbReference type="Gene3D" id="3.30.560.10">
    <property type="entry name" value="Glucose Oxidase, domain 3"/>
    <property type="match status" value="1"/>
</dbReference>
<feature type="active site" description="Proton donor" evidence="15">
    <location>
        <position position="534"/>
    </location>
</feature>
<dbReference type="EC" id="1.1.99.29" evidence="5"/>
<comment type="catalytic activity">
    <reaction evidence="10">
        <text>pyranose + acceptor = pyranos-2-ulose + reduced acceptor.</text>
        <dbReference type="EC" id="1.1.99.29"/>
    </reaction>
</comment>
<keyword evidence="17" id="KW-0732">Signal</keyword>
<dbReference type="PIRSF" id="PIRSF000137">
    <property type="entry name" value="Alcohol_oxidase"/>
    <property type="match status" value="1"/>
</dbReference>
<dbReference type="PANTHER" id="PTHR11552:SF147">
    <property type="entry name" value="CHOLINE DEHYDROGENASE, MITOCHONDRIAL"/>
    <property type="match status" value="1"/>
</dbReference>
<dbReference type="Proteomes" id="UP000559027">
    <property type="component" value="Unassembled WGS sequence"/>
</dbReference>
<evidence type="ECO:0000256" key="1">
    <source>
        <dbReference type="ARBA" id="ARBA00001974"/>
    </source>
</evidence>
<evidence type="ECO:0000256" key="14">
    <source>
        <dbReference type="ARBA" id="ARBA00034059"/>
    </source>
</evidence>
<comment type="caution">
    <text evidence="20">The sequence shown here is derived from an EMBL/GenBank/DDBJ whole genome shotgun (WGS) entry which is preliminary data.</text>
</comment>
<dbReference type="GO" id="GO:0033718">
    <property type="term" value="F:pyranose dehydrogenase (acceptor) activity"/>
    <property type="evidence" value="ECO:0007669"/>
    <property type="project" value="UniProtKB-EC"/>
</dbReference>
<evidence type="ECO:0000313" key="20">
    <source>
        <dbReference type="EMBL" id="KAF5354116.1"/>
    </source>
</evidence>
<dbReference type="SUPFAM" id="SSF51905">
    <property type="entry name" value="FAD/NAD(P)-binding domain"/>
    <property type="match status" value="1"/>
</dbReference>
<dbReference type="Gene3D" id="3.50.50.60">
    <property type="entry name" value="FAD/NAD(P)-binding domain"/>
    <property type="match status" value="1"/>
</dbReference>
<dbReference type="Pfam" id="PF05199">
    <property type="entry name" value="GMC_oxred_C"/>
    <property type="match status" value="1"/>
</dbReference>
<evidence type="ECO:0000256" key="5">
    <source>
        <dbReference type="ARBA" id="ARBA00013177"/>
    </source>
</evidence>
<organism evidence="20 21">
    <name type="scientific">Leucocoprinus leucothites</name>
    <dbReference type="NCBI Taxonomy" id="201217"/>
    <lineage>
        <taxon>Eukaryota</taxon>
        <taxon>Fungi</taxon>
        <taxon>Dikarya</taxon>
        <taxon>Basidiomycota</taxon>
        <taxon>Agaricomycotina</taxon>
        <taxon>Agaricomycetes</taxon>
        <taxon>Agaricomycetidae</taxon>
        <taxon>Agaricales</taxon>
        <taxon>Agaricineae</taxon>
        <taxon>Agaricaceae</taxon>
        <taxon>Leucocoprinus</taxon>
    </lineage>
</organism>
<evidence type="ECO:0000256" key="17">
    <source>
        <dbReference type="SAM" id="SignalP"/>
    </source>
</evidence>
<dbReference type="PANTHER" id="PTHR11552">
    <property type="entry name" value="GLUCOSE-METHANOL-CHOLINE GMC OXIDOREDUCTASE"/>
    <property type="match status" value="1"/>
</dbReference>
<dbReference type="InterPro" id="IPR012132">
    <property type="entry name" value="GMC_OxRdtase"/>
</dbReference>
<comment type="cofactor">
    <cofactor evidence="1 16">
        <name>FAD</name>
        <dbReference type="ChEBI" id="CHEBI:57692"/>
    </cofactor>
</comment>
<feature type="binding site" evidence="16">
    <location>
        <position position="262"/>
    </location>
    <ligand>
        <name>FAD</name>
        <dbReference type="ChEBI" id="CHEBI:57692"/>
    </ligand>
</feature>
<sequence length="598" mass="64956">MASVLRFILSLAAVATSAVGTQLFQHPTDLPAIDYDFIIVGGGTAGAVVANRLGETRDLNILVIEAGLSNEDVFEVQVPGLSHNIGWGTIVDWNYTTAPQTNLNGRTLNYPRAKILGGCSSHNDMVYTRGSKDDYNRWATTTRDDNLGWNKIFSYILKAEKWSTPNDPNLSEEGHFDPSVHNNNGKLGVTAPYFEHPINDLFFNATQELGREFPHLQDPNNGRPIGLGWGQATTAHGLRSSSATAYLAHANDNVHILLHSLVTRVLQVDAHGHSSDSSSHDFRKVELATSPNNSTWTLTAKKEVIISAGMINTPQLLLLSGIGPKDELEALGVEAYVDNPSVGKNFSDQASIIFGFGTDLPATDDFDQVTALKQWKDDQTGPLALARHIPTIGWVRFPEDSEPFKDGSIDPTAGINSPHVELFFGPIEVFEGNSVFVAQVVNLHTTSRKYFRGSITLATSSPFDQPIVDPALLTSPIDTAILLEGFRSAERLLSSETFSKHVSGLIVPLPSSGKTLTDDEYIQYLKTNASHWGHGVGSCSMGPEGASWGVVDPNFRVRSVKGLRIVDASVIPFVPSGHTQAAVYALAEWASEVIKRSY</sequence>
<name>A0A8H5FYR1_9AGAR</name>
<keyword evidence="21" id="KW-1185">Reference proteome</keyword>
<keyword evidence="8 16" id="KW-0274">FAD</keyword>
<feature type="chain" id="PRO_5034866327" description="pyranose dehydrogenase (acceptor)" evidence="17">
    <location>
        <begin position="21"/>
        <end position="598"/>
    </location>
</feature>
<dbReference type="InterPro" id="IPR000172">
    <property type="entry name" value="GMC_OxRdtase_N"/>
</dbReference>
<evidence type="ECO:0000256" key="13">
    <source>
        <dbReference type="ARBA" id="ARBA00034050"/>
    </source>
</evidence>
<proteinExistence type="inferred from homology"/>
<evidence type="ECO:0000256" key="9">
    <source>
        <dbReference type="ARBA" id="ARBA00024699"/>
    </source>
</evidence>
<evidence type="ECO:0000256" key="8">
    <source>
        <dbReference type="ARBA" id="ARBA00022827"/>
    </source>
</evidence>